<dbReference type="PANTHER" id="PTHR10773:SF19">
    <property type="match status" value="1"/>
</dbReference>
<dbReference type="EMBL" id="OU896707">
    <property type="protein sequence ID" value="CAG9812573.1"/>
    <property type="molecule type" value="Genomic_DNA"/>
</dbReference>
<dbReference type="GO" id="GO:0008061">
    <property type="term" value="F:chitin binding"/>
    <property type="evidence" value="ECO:0007669"/>
    <property type="project" value="InterPro"/>
</dbReference>
<dbReference type="PANTHER" id="PTHR10773">
    <property type="entry name" value="DNA-DIRECTED RNA POLYMERASES I, II, AND III SUBUNIT RPABC2"/>
    <property type="match status" value="1"/>
</dbReference>
<feature type="compositionally biased region" description="Basic and acidic residues" evidence="1">
    <location>
        <begin position="448"/>
        <end position="466"/>
    </location>
</feature>
<evidence type="ECO:0000313" key="3">
    <source>
        <dbReference type="EMBL" id="CAG9812573.1"/>
    </source>
</evidence>
<dbReference type="Pfam" id="PF25273">
    <property type="entry name" value="DUF7869"/>
    <property type="match status" value="1"/>
</dbReference>
<dbReference type="SUPFAM" id="SSF51182">
    <property type="entry name" value="RmlC-like cupins"/>
    <property type="match status" value="1"/>
</dbReference>
<feature type="region of interest" description="Disordered" evidence="1">
    <location>
        <begin position="1"/>
        <end position="32"/>
    </location>
</feature>
<evidence type="ECO:0000259" key="2">
    <source>
        <dbReference type="PROSITE" id="PS50940"/>
    </source>
</evidence>
<dbReference type="InterPro" id="IPR057191">
    <property type="entry name" value="DUF7869"/>
</dbReference>
<dbReference type="GO" id="GO:0005576">
    <property type="term" value="C:extracellular region"/>
    <property type="evidence" value="ECO:0007669"/>
    <property type="project" value="InterPro"/>
</dbReference>
<dbReference type="FunFam" id="2.170.140.10:FF:000002">
    <property type="entry name" value="Gasp, isoform A"/>
    <property type="match status" value="1"/>
</dbReference>
<feature type="domain" description="Chitin-binding type-2" evidence="2">
    <location>
        <begin position="195"/>
        <end position="253"/>
    </location>
</feature>
<feature type="compositionally biased region" description="Acidic residues" evidence="1">
    <location>
        <begin position="422"/>
        <end position="447"/>
    </location>
</feature>
<dbReference type="Pfam" id="PF01607">
    <property type="entry name" value="CBM_14"/>
    <property type="match status" value="3"/>
</dbReference>
<keyword evidence="4" id="KW-1185">Reference proteome</keyword>
<dbReference type="InterPro" id="IPR002557">
    <property type="entry name" value="Chitin-bd_dom"/>
</dbReference>
<gene>
    <name evidence="3" type="ORF">PHAECO_LOCUS1394</name>
</gene>
<dbReference type="SMART" id="SM00494">
    <property type="entry name" value="ChtBD2"/>
    <property type="match status" value="3"/>
</dbReference>
<dbReference type="Pfam" id="PF20510">
    <property type="entry name" value="HgmA_N"/>
    <property type="match status" value="2"/>
</dbReference>
<dbReference type="SUPFAM" id="SSF57625">
    <property type="entry name" value="Invertebrate chitin-binding proteins"/>
    <property type="match status" value="3"/>
</dbReference>
<feature type="domain" description="Chitin-binding type-2" evidence="2">
    <location>
        <begin position="328"/>
        <end position="392"/>
    </location>
</feature>
<reference evidence="3" key="2">
    <citation type="submission" date="2022-10" db="EMBL/GenBank/DDBJ databases">
        <authorList>
            <consortium name="ENA_rothamsted_submissions"/>
            <consortium name="culmorum"/>
            <person name="King R."/>
        </authorList>
    </citation>
    <scope>NUCLEOTIDE SEQUENCE</scope>
</reference>
<dbReference type="PROSITE" id="PS50940">
    <property type="entry name" value="CHIT_BIND_II"/>
    <property type="match status" value="3"/>
</dbReference>
<protein>
    <recommendedName>
        <fullName evidence="2">Chitin-binding type-2 domain-containing protein</fullName>
    </recommendedName>
</protein>
<evidence type="ECO:0000313" key="4">
    <source>
        <dbReference type="Proteomes" id="UP001153737"/>
    </source>
</evidence>
<sequence>MSKLKYLSGFGSEFSSEDPRCPNSLPEGQNSPQKCPYGLYAEQLSGSAFTAPRAENVRTWLYRIRPSVGHRPFKRLENVNVTHDWSETEPDPNQVAKYEDLEGNYEIVAKYQGKLFVCEQDHSPFDVVAWHGNYVPYKYDLEKFMVINSVSFDHCVSAAMSALHKLTLVLLACALVHAAKRRQPQPQPEADAELSEECPEPDGFFADAEQCDKFYQCSAGKITEKLCPDGQVFNDYSSEYEKCDLPFNIDCSARPKLQQPQPSENCPRKHGYFAHEQRDVCNKFYFCVDGKYNMITCPNGLVYNEKVGICSWPDEAKRGGCTSAEVFEFECPKVDEAVGATHPRYADPKDCQFFYVCINGNAPRRNGCKMGQVFDDTTKKCDWPRHVPECKDWYEGILTEQQLFDLENPPAPTTKATKSDQEESEEDPYNTDEDSDYVPTEEEENDDRNERTMEGSEERTEKEMEPTMKIQRTRKRRADPKNWRRNVIKRLKNTGKEYKNWKGNTVSGRKLKPPCPGTCRLKCSMKWSETNRQDIFDDFWHLGDITLQRNFISKYVDYNIKSRERISIKSGEEHQGSRRQFTFVYHLPNFDKKSGRIQVCQTFFLNTLSISHQMVKTVGKKVENTPGIVESDLRGKIKCNSRLPDEVKQSVRSHIDNFQPIESHYCRKNSSKTYLPSTLNITKMYELYSKYCQENNLPMAKECIYRKIFCEEYNISFFQPKKDQCGLCTNYNNSNENEKCEMQENFNSHVQNKNLARENKENDKERAKVDKQFCAAVFDLQQVLPVPKIEVGEAYYKRKLSTYNFTIYDLGQNKGICYMWYESVAARGACEIGSFLYMFLIDGIKSGIKEFSLYSDNCAGQNRNRFIYSLYFYVSHKYKVIINHKFLESGHTQNEGDSVHSVIERASKSIPLYTPGQWYTLARTACRKSPYKIIEVSQDNVYDLKDLLQNTTINWDKGTDNEIVKWNQIKLIRTDTQNDGFLFFKYNYSDEQFSTINLLKKGRKAISYPEEYELKILRSKHLPISKEKYNDLIFFCNKNALPKEYHNFFMNLHFSRTTNQQEDDSD</sequence>
<dbReference type="AlphaFoldDB" id="A0A9N9WZN6"/>
<name>A0A9N9WZN6_PHACE</name>
<accession>A0A9N9WZN6</accession>
<dbReference type="OrthoDB" id="439917at2759"/>
<dbReference type="Proteomes" id="UP001153737">
    <property type="component" value="Chromosome 1"/>
</dbReference>
<feature type="domain" description="Chitin-binding type-2" evidence="2">
    <location>
        <begin position="263"/>
        <end position="323"/>
    </location>
</feature>
<dbReference type="InterPro" id="IPR036508">
    <property type="entry name" value="Chitin-bd_dom_sf"/>
</dbReference>
<dbReference type="Gene3D" id="2.170.140.10">
    <property type="entry name" value="Chitin binding domain"/>
    <property type="match status" value="3"/>
</dbReference>
<evidence type="ECO:0000256" key="1">
    <source>
        <dbReference type="SAM" id="MobiDB-lite"/>
    </source>
</evidence>
<dbReference type="InterPro" id="IPR046452">
    <property type="entry name" value="HgmA_N"/>
</dbReference>
<organism evidence="3 4">
    <name type="scientific">Phaedon cochleariae</name>
    <name type="common">Mustard beetle</name>
    <dbReference type="NCBI Taxonomy" id="80249"/>
    <lineage>
        <taxon>Eukaryota</taxon>
        <taxon>Metazoa</taxon>
        <taxon>Ecdysozoa</taxon>
        <taxon>Arthropoda</taxon>
        <taxon>Hexapoda</taxon>
        <taxon>Insecta</taxon>
        <taxon>Pterygota</taxon>
        <taxon>Neoptera</taxon>
        <taxon>Endopterygota</taxon>
        <taxon>Coleoptera</taxon>
        <taxon>Polyphaga</taxon>
        <taxon>Cucujiformia</taxon>
        <taxon>Chrysomeloidea</taxon>
        <taxon>Chrysomelidae</taxon>
        <taxon>Chrysomelinae</taxon>
        <taxon>Chrysomelini</taxon>
        <taxon>Phaedon</taxon>
    </lineage>
</organism>
<feature type="region of interest" description="Disordered" evidence="1">
    <location>
        <begin position="402"/>
        <end position="479"/>
    </location>
</feature>
<proteinExistence type="predicted"/>
<reference evidence="3" key="1">
    <citation type="submission" date="2022-01" db="EMBL/GenBank/DDBJ databases">
        <authorList>
            <person name="King R."/>
        </authorList>
    </citation>
    <scope>NUCLEOTIDE SEQUENCE</scope>
</reference>
<dbReference type="InterPro" id="IPR011051">
    <property type="entry name" value="RmlC_Cupin_sf"/>
</dbReference>